<evidence type="ECO:0000313" key="4">
    <source>
        <dbReference type="Proteomes" id="UP000277811"/>
    </source>
</evidence>
<organism evidence="3 4">
    <name type="scientific">Lucifera butyrica</name>
    <dbReference type="NCBI Taxonomy" id="1351585"/>
    <lineage>
        <taxon>Bacteria</taxon>
        <taxon>Bacillati</taxon>
        <taxon>Bacillota</taxon>
        <taxon>Negativicutes</taxon>
        <taxon>Veillonellales</taxon>
        <taxon>Veillonellaceae</taxon>
        <taxon>Lucifera</taxon>
    </lineage>
</organism>
<sequence length="364" mass="40676">MKTKMIAVKELVPDMIIGDAVLAPSGKVLLGKNVRVTPRTISLLSMWDVNFVYILDSGGTEADNANVSEDISQPDQQPEQEPNLSVVFRTFYNEYNTIVSGSSQSFDFVRNYKQVPIQELKDLSFSIYSTVLSTGAAAMDYLLVSDYNLADQVSRHSVMVAFISSMIGRQMRFEEKDIQSLVLAGLLHDIGKFVISKEEETAPAAHIISGAKLLRNVTGVSPEVVAAILYHHECLDGSGFPMAKQGDKVPVYARVIAIADTFHKEAYRMEYSNPFCALEYIFRERFTKFDPLISQVFINNVRDALLNSSVMLSDGRIAKVIFFNEERYGSPVVRTENGKVIDLAATKNLTIHYVLNEEYLVKVN</sequence>
<feature type="domain" description="HD" evidence="1">
    <location>
        <begin position="153"/>
        <end position="265"/>
    </location>
</feature>
<protein>
    <submittedName>
        <fullName evidence="3">Uncharacterized protein</fullName>
    </submittedName>
</protein>
<dbReference type="PANTHER" id="PTHR43155:SF2">
    <property type="entry name" value="CYCLIC DI-GMP PHOSPHODIESTERASE PA4108"/>
    <property type="match status" value="1"/>
</dbReference>
<dbReference type="PANTHER" id="PTHR43155">
    <property type="entry name" value="CYCLIC DI-GMP PHOSPHODIESTERASE PA4108-RELATED"/>
    <property type="match status" value="1"/>
</dbReference>
<dbReference type="InterPro" id="IPR037522">
    <property type="entry name" value="HD_GYP_dom"/>
</dbReference>
<dbReference type="Pfam" id="PF01966">
    <property type="entry name" value="HD"/>
    <property type="match status" value="1"/>
</dbReference>
<proteinExistence type="predicted"/>
<name>A0A498RCW7_9FIRM</name>
<dbReference type="PROSITE" id="PS51832">
    <property type="entry name" value="HD_GYP"/>
    <property type="match status" value="1"/>
</dbReference>
<keyword evidence="4" id="KW-1185">Reference proteome</keyword>
<dbReference type="AlphaFoldDB" id="A0A498RCW7"/>
<dbReference type="EMBL" id="UPPP01000105">
    <property type="protein sequence ID" value="VBB09129.1"/>
    <property type="molecule type" value="Genomic_DNA"/>
</dbReference>
<evidence type="ECO:0000259" key="1">
    <source>
        <dbReference type="PROSITE" id="PS51831"/>
    </source>
</evidence>
<accession>A0A498RCW7</accession>
<dbReference type="OrthoDB" id="1677843at2"/>
<feature type="domain" description="HD-GYP" evidence="2">
    <location>
        <begin position="131"/>
        <end position="313"/>
    </location>
</feature>
<dbReference type="NCBIfam" id="TIGR00277">
    <property type="entry name" value="HDIG"/>
    <property type="match status" value="1"/>
</dbReference>
<dbReference type="Proteomes" id="UP000277811">
    <property type="component" value="Unassembled WGS sequence"/>
</dbReference>
<dbReference type="InterPro" id="IPR006674">
    <property type="entry name" value="HD_domain"/>
</dbReference>
<evidence type="ECO:0000259" key="2">
    <source>
        <dbReference type="PROSITE" id="PS51832"/>
    </source>
</evidence>
<dbReference type="SMART" id="SM00471">
    <property type="entry name" value="HDc"/>
    <property type="match status" value="1"/>
</dbReference>
<dbReference type="InterPro" id="IPR006675">
    <property type="entry name" value="HDIG_dom"/>
</dbReference>
<reference evidence="3 4" key="1">
    <citation type="submission" date="2018-06" db="EMBL/GenBank/DDBJ databases">
        <authorList>
            <person name="Strepis N."/>
        </authorList>
    </citation>
    <scope>NUCLEOTIDE SEQUENCE [LARGE SCALE GENOMIC DNA]</scope>
    <source>
        <strain evidence="3">LUCI</strain>
    </source>
</reference>
<dbReference type="InterPro" id="IPR003607">
    <property type="entry name" value="HD/PDEase_dom"/>
</dbReference>
<evidence type="ECO:0000313" key="3">
    <source>
        <dbReference type="EMBL" id="VBB09129.1"/>
    </source>
</evidence>
<dbReference type="RefSeq" id="WP_122629942.1">
    <property type="nucleotide sequence ID" value="NZ_UPPP01000105.1"/>
</dbReference>
<dbReference type="SUPFAM" id="SSF109604">
    <property type="entry name" value="HD-domain/PDEase-like"/>
    <property type="match status" value="1"/>
</dbReference>
<dbReference type="Gene3D" id="1.10.3210.10">
    <property type="entry name" value="Hypothetical protein af1432"/>
    <property type="match status" value="1"/>
</dbReference>
<dbReference type="CDD" id="cd00077">
    <property type="entry name" value="HDc"/>
    <property type="match status" value="1"/>
</dbReference>
<gene>
    <name evidence="3" type="ORF">LUCI_4415</name>
</gene>
<dbReference type="PROSITE" id="PS51831">
    <property type="entry name" value="HD"/>
    <property type="match status" value="1"/>
</dbReference>